<evidence type="ECO:0000313" key="2">
    <source>
        <dbReference type="EMBL" id="KJZ76950.1"/>
    </source>
</evidence>
<dbReference type="InterPro" id="IPR046347">
    <property type="entry name" value="bZIP_sf"/>
</dbReference>
<sequence length="282" mass="31121">MPRKFRTPESAAQNRESQRQSRARRKQLVQDLQTRLEEYERRGTAASLEMQTAARVVKEENMHLRNLLQSHGVSGEDIDSYLAAQRSSSQAVDEPPPCEREAERMGFKSRGSPLLHTNRENVMASSVFASETAAFARSADQREPHRPMAINTPAANPSLYVHSSAQDLKIPDVVGRDTGVGSTWNESLGQSIKKLHGCHPDHPSSYATQEYPNGHETIQTQHEPSPPTFDSFETSCDVAAAILVSFHGQTDHVAARAALGCKGISNCSVRNTKVFELMDGLD</sequence>
<reference evidence="2 3" key="1">
    <citation type="journal article" date="2014" name="Genome Biol. Evol.">
        <title>Comparative genomics and transcriptomics analyses reveal divergent lifestyle features of nematode endoparasitic fungus Hirsutella minnesotensis.</title>
        <authorList>
            <person name="Lai Y."/>
            <person name="Liu K."/>
            <person name="Zhang X."/>
            <person name="Zhang X."/>
            <person name="Li K."/>
            <person name="Wang N."/>
            <person name="Shu C."/>
            <person name="Wu Y."/>
            <person name="Wang C."/>
            <person name="Bushley K.E."/>
            <person name="Xiang M."/>
            <person name="Liu X."/>
        </authorList>
    </citation>
    <scope>NUCLEOTIDE SEQUENCE [LARGE SCALE GENOMIC DNA]</scope>
    <source>
        <strain evidence="2 3">3608</strain>
    </source>
</reference>
<dbReference type="Gene3D" id="1.20.5.170">
    <property type="match status" value="1"/>
</dbReference>
<protein>
    <recommendedName>
        <fullName evidence="4">BZIP domain-containing protein</fullName>
    </recommendedName>
</protein>
<dbReference type="OrthoDB" id="4505928at2759"/>
<keyword evidence="3" id="KW-1185">Reference proteome</keyword>
<dbReference type="SUPFAM" id="SSF57959">
    <property type="entry name" value="Leucine zipper domain"/>
    <property type="match status" value="1"/>
</dbReference>
<dbReference type="AlphaFoldDB" id="A0A0F7ZQB3"/>
<dbReference type="EMBL" id="KQ030509">
    <property type="protein sequence ID" value="KJZ76950.1"/>
    <property type="molecule type" value="Genomic_DNA"/>
</dbReference>
<feature type="region of interest" description="Disordered" evidence="1">
    <location>
        <begin position="1"/>
        <end position="28"/>
    </location>
</feature>
<dbReference type="CDD" id="cd14688">
    <property type="entry name" value="bZIP_YAP"/>
    <property type="match status" value="1"/>
</dbReference>
<dbReference type="GO" id="GO:0003700">
    <property type="term" value="F:DNA-binding transcription factor activity"/>
    <property type="evidence" value="ECO:0007669"/>
    <property type="project" value="InterPro"/>
</dbReference>
<evidence type="ECO:0000256" key="1">
    <source>
        <dbReference type="SAM" id="MobiDB-lite"/>
    </source>
</evidence>
<organism evidence="2 3">
    <name type="scientific">Hirsutella minnesotensis 3608</name>
    <dbReference type="NCBI Taxonomy" id="1043627"/>
    <lineage>
        <taxon>Eukaryota</taxon>
        <taxon>Fungi</taxon>
        <taxon>Dikarya</taxon>
        <taxon>Ascomycota</taxon>
        <taxon>Pezizomycotina</taxon>
        <taxon>Sordariomycetes</taxon>
        <taxon>Hypocreomycetidae</taxon>
        <taxon>Hypocreales</taxon>
        <taxon>Ophiocordycipitaceae</taxon>
        <taxon>Hirsutella</taxon>
    </lineage>
</organism>
<evidence type="ECO:0008006" key="4">
    <source>
        <dbReference type="Google" id="ProtNLM"/>
    </source>
</evidence>
<dbReference type="Proteomes" id="UP000054481">
    <property type="component" value="Unassembled WGS sequence"/>
</dbReference>
<evidence type="ECO:0000313" key="3">
    <source>
        <dbReference type="Proteomes" id="UP000054481"/>
    </source>
</evidence>
<proteinExistence type="predicted"/>
<dbReference type="PANTHER" id="PTHR42070:SF1">
    <property type="entry name" value="FILAMENT ASSOCIATED PROTEIN, PUTATIVE (AFU_ORTHOLOGUE AFUA_8G06630)-RELATED"/>
    <property type="match status" value="1"/>
</dbReference>
<dbReference type="PANTHER" id="PTHR42070">
    <property type="entry name" value="FILAMENT ASSOCIATED PROTEIN, PUTATIVE (AFU_ORTHOLOGUE AFUA_8G06630)-RELATED"/>
    <property type="match status" value="1"/>
</dbReference>
<name>A0A0F7ZQB3_9HYPO</name>
<accession>A0A0F7ZQB3</accession>
<gene>
    <name evidence="2" type="ORF">HIM_03827</name>
</gene>